<dbReference type="STRING" id="56780.SYN_03190"/>
<keyword evidence="2" id="KW-1185">Reference proteome</keyword>
<dbReference type="AlphaFoldDB" id="Q2LSI6"/>
<organism evidence="1 2">
    <name type="scientific">Syntrophus aciditrophicus (strain SB)</name>
    <dbReference type="NCBI Taxonomy" id="56780"/>
    <lineage>
        <taxon>Bacteria</taxon>
        <taxon>Pseudomonadati</taxon>
        <taxon>Thermodesulfobacteriota</taxon>
        <taxon>Syntrophia</taxon>
        <taxon>Syntrophales</taxon>
        <taxon>Syntrophaceae</taxon>
        <taxon>Syntrophus</taxon>
    </lineage>
</organism>
<reference evidence="1 2" key="1">
    <citation type="journal article" date="2007" name="Proc. Natl. Acad. Sci. U.S.A.">
        <title>The genome of Syntrophus aciditrophicus: life at the thermodynamic limit of microbial growth.</title>
        <authorList>
            <person name="McInerney M.J."/>
            <person name="Rohlin L."/>
            <person name="Mouttaki H."/>
            <person name="Kim U."/>
            <person name="Krupp R.S."/>
            <person name="Rios-Hernandez L."/>
            <person name="Sieber J."/>
            <person name="Struchtemeyer C.G."/>
            <person name="Bhattacharyya A."/>
            <person name="Campbell J.W."/>
            <person name="Gunsalus R.P."/>
        </authorList>
    </citation>
    <scope>NUCLEOTIDE SEQUENCE [LARGE SCALE GENOMIC DNA]</scope>
    <source>
        <strain evidence="1 2">SB</strain>
    </source>
</reference>
<name>Q2LSI6_SYNAS</name>
<evidence type="ECO:0000313" key="2">
    <source>
        <dbReference type="Proteomes" id="UP000001933"/>
    </source>
</evidence>
<gene>
    <name evidence="1" type="ORF">SYN_03190</name>
</gene>
<dbReference type="HOGENOM" id="CLU_1748732_0_0_7"/>
<dbReference type="EMBL" id="CP000252">
    <property type="protein sequence ID" value="ABC77045.1"/>
    <property type="molecule type" value="Genomic_DNA"/>
</dbReference>
<proteinExistence type="predicted"/>
<dbReference type="KEGG" id="sat:SYN_03190"/>
<dbReference type="InParanoid" id="Q2LSI6"/>
<evidence type="ECO:0000313" key="1">
    <source>
        <dbReference type="EMBL" id="ABC77045.1"/>
    </source>
</evidence>
<sequence length="149" mass="17424">MKLSTNVKEYVILTMNKTKHYITADQEKALRRVGSNDFIEIDGNRLRGSAITEVMRIEDYNLQNPIKYSGEHTHYTFNGYIPVKRRPLTKEERINAIKSMIKGFTEHFSGREMKKSQEEILERMNNALEETDSSDKKTFDNPALEFLNM</sequence>
<dbReference type="Proteomes" id="UP000001933">
    <property type="component" value="Chromosome"/>
</dbReference>
<accession>Q2LSI6</accession>
<protein>
    <submittedName>
        <fullName evidence="1">Hypothetical cytosolic protein</fullName>
    </submittedName>
</protein>